<feature type="domain" description="Beta-lactamase-related" evidence="1">
    <location>
        <begin position="10"/>
        <end position="322"/>
    </location>
</feature>
<dbReference type="Gene3D" id="3.40.710.10">
    <property type="entry name" value="DD-peptidase/beta-lactamase superfamily"/>
    <property type="match status" value="1"/>
</dbReference>
<evidence type="ECO:0000313" key="2">
    <source>
        <dbReference type="EMBL" id="MCY9519767.1"/>
    </source>
</evidence>
<proteinExistence type="predicted"/>
<dbReference type="InterPro" id="IPR050491">
    <property type="entry name" value="AmpC-like"/>
</dbReference>
<accession>A0ABT4DQW8</accession>
<keyword evidence="3" id="KW-1185">Reference proteome</keyword>
<reference evidence="2 3" key="1">
    <citation type="submission" date="2022-05" db="EMBL/GenBank/DDBJ databases">
        <title>Genome Sequencing of Bee-Associated Microbes.</title>
        <authorList>
            <person name="Dunlap C."/>
        </authorList>
    </citation>
    <scope>NUCLEOTIDE SEQUENCE [LARGE SCALE GENOMIC DNA]</scope>
    <source>
        <strain evidence="2 3">NRRL NRS-1438</strain>
    </source>
</reference>
<comment type="caution">
    <text evidence="2">The sequence shown here is derived from an EMBL/GenBank/DDBJ whole genome shotgun (WGS) entry which is preliminary data.</text>
</comment>
<dbReference type="RefSeq" id="WP_176392791.1">
    <property type="nucleotide sequence ID" value="NZ_JAMDLV010000071.1"/>
</dbReference>
<sequence length="361" mass="40488">MSSNLQEKLNDLVPNLMKKYRVAGCSLSLIWGDRVNITNFGYKCSKKKIKVNDGTQFQIASISKALSALGVLKLHQNGLVDLDMPISVYISRWKFPDTKYDCSKVTLRNVLCHTSGLGVPHYFGIHPDKPLHSIEESLDGRRFFIKKGLSLEYPPGKKFFYSGGGYTLLQLVIEEVTGKSFSEYMKKEIFAPFGMEQSGYFATETTSKSYLFGSFELPCYKFTEKAAAGLFSTTGDLSKYVAAHLNHTDECIGGLRRDIIHSMQNRVYRQFPYGLGMQVNVLPNGHKLVMHRGINIGWSARIMAIPKEQVGIVLLTNSTTGEKLISQVFYTWLSALCGKIPGSYHKSLCINSSVFSLFNFK</sequence>
<dbReference type="PANTHER" id="PTHR46825">
    <property type="entry name" value="D-ALANYL-D-ALANINE-CARBOXYPEPTIDASE/ENDOPEPTIDASE AMPH"/>
    <property type="match status" value="1"/>
</dbReference>
<name>A0ABT4DQW8_9BACL</name>
<gene>
    <name evidence="2" type="ORF">M5X09_08740</name>
</gene>
<dbReference type="Proteomes" id="UP001207626">
    <property type="component" value="Unassembled WGS sequence"/>
</dbReference>
<protein>
    <submittedName>
        <fullName evidence="2">Beta-lactamase family protein</fullName>
    </submittedName>
</protein>
<dbReference type="InterPro" id="IPR001466">
    <property type="entry name" value="Beta-lactam-related"/>
</dbReference>
<dbReference type="EMBL" id="JAMDLW010000010">
    <property type="protein sequence ID" value="MCY9519767.1"/>
    <property type="molecule type" value="Genomic_DNA"/>
</dbReference>
<dbReference type="Pfam" id="PF00144">
    <property type="entry name" value="Beta-lactamase"/>
    <property type="match status" value="1"/>
</dbReference>
<dbReference type="InterPro" id="IPR012338">
    <property type="entry name" value="Beta-lactam/transpept-like"/>
</dbReference>
<dbReference type="SUPFAM" id="SSF56601">
    <property type="entry name" value="beta-lactamase/transpeptidase-like"/>
    <property type="match status" value="1"/>
</dbReference>
<organism evidence="2 3">
    <name type="scientific">Paenibacillus apiarius</name>
    <dbReference type="NCBI Taxonomy" id="46240"/>
    <lineage>
        <taxon>Bacteria</taxon>
        <taxon>Bacillati</taxon>
        <taxon>Bacillota</taxon>
        <taxon>Bacilli</taxon>
        <taxon>Bacillales</taxon>
        <taxon>Paenibacillaceae</taxon>
        <taxon>Paenibacillus</taxon>
    </lineage>
</organism>
<dbReference type="PANTHER" id="PTHR46825:SF12">
    <property type="entry name" value="PENICILLIN-BINDING PROTEIN 4"/>
    <property type="match status" value="1"/>
</dbReference>
<evidence type="ECO:0000313" key="3">
    <source>
        <dbReference type="Proteomes" id="UP001207626"/>
    </source>
</evidence>
<evidence type="ECO:0000259" key="1">
    <source>
        <dbReference type="Pfam" id="PF00144"/>
    </source>
</evidence>